<proteinExistence type="predicted"/>
<dbReference type="GO" id="GO:0016787">
    <property type="term" value="F:hydrolase activity"/>
    <property type="evidence" value="ECO:0007669"/>
    <property type="project" value="UniProtKB-KW"/>
</dbReference>
<organism evidence="3 4">
    <name type="scientific">Maribacter litopenaei</name>
    <dbReference type="NCBI Taxonomy" id="2976127"/>
    <lineage>
        <taxon>Bacteria</taxon>
        <taxon>Pseudomonadati</taxon>
        <taxon>Bacteroidota</taxon>
        <taxon>Flavobacteriia</taxon>
        <taxon>Flavobacteriales</taxon>
        <taxon>Flavobacteriaceae</taxon>
        <taxon>Maribacter</taxon>
    </lineage>
</organism>
<evidence type="ECO:0000256" key="1">
    <source>
        <dbReference type="ARBA" id="ARBA00022729"/>
    </source>
</evidence>
<gene>
    <name evidence="3" type="ORF">NYZ99_03275</name>
</gene>
<keyword evidence="2 3" id="KW-0378">Hydrolase</keyword>
<evidence type="ECO:0000313" key="3">
    <source>
        <dbReference type="EMBL" id="UWX55535.1"/>
    </source>
</evidence>
<dbReference type="Pfam" id="PF17132">
    <property type="entry name" value="Glyco_hydro_106"/>
    <property type="match status" value="1"/>
</dbReference>
<dbReference type="PANTHER" id="PTHR43817">
    <property type="entry name" value="GLYCOSYL HYDROLASE"/>
    <property type="match status" value="1"/>
</dbReference>
<dbReference type="RefSeq" id="WP_260573491.1">
    <property type="nucleotide sequence ID" value="NZ_CP104205.1"/>
</dbReference>
<evidence type="ECO:0000313" key="4">
    <source>
        <dbReference type="Proteomes" id="UP001059209"/>
    </source>
</evidence>
<reference evidence="3" key="1">
    <citation type="submission" date="2022-09" db="EMBL/GenBank/DDBJ databases">
        <title>Maribacter litopenaei sp. nov., isolated from the intestinal tract of the Pacific White Shrimp, Litopenaeus vannamei.</title>
        <authorList>
            <person name="Kim S.Y."/>
            <person name="Hwang C.Y."/>
        </authorList>
    </citation>
    <scope>NUCLEOTIDE SEQUENCE</scope>
    <source>
        <strain evidence="3">HL-LV01</strain>
    </source>
</reference>
<dbReference type="EMBL" id="CP104205">
    <property type="protein sequence ID" value="UWX55535.1"/>
    <property type="molecule type" value="Genomic_DNA"/>
</dbReference>
<sequence>MNKKPVLPLGGKNRYYKTLKCLGVDPNQVVDLTEKMDSDGNLQWEVPQGTWKIIRLGYSLTGRENHPASPEATGLEVDKLDPDAVRRYINTYLDMYKDATGGKMGENGLGYIILGQLRSGPYELTHNMMAEFEHRRGYTMTPYIPVLTGHIVGDLYQSEKFLWDFRKTIGEMISDYHYDIIGEELHKRGMKRYTESHEGGRIYLADGMDVKRNADIPMSAM</sequence>
<keyword evidence="4" id="KW-1185">Reference proteome</keyword>
<accession>A0ABY5YBP4</accession>
<dbReference type="PANTHER" id="PTHR43817:SF1">
    <property type="entry name" value="HYDROLASE, FAMILY 43, PUTATIVE (AFU_ORTHOLOGUE AFUA_3G01660)-RELATED"/>
    <property type="match status" value="1"/>
</dbReference>
<name>A0ABY5YBP4_9FLAO</name>
<keyword evidence="1" id="KW-0732">Signal</keyword>
<evidence type="ECO:0000256" key="2">
    <source>
        <dbReference type="ARBA" id="ARBA00022801"/>
    </source>
</evidence>
<dbReference type="Proteomes" id="UP001059209">
    <property type="component" value="Chromosome"/>
</dbReference>
<protein>
    <submittedName>
        <fullName evidence="3">Glycosyl hydrolase</fullName>
    </submittedName>
</protein>